<comment type="caution">
    <text evidence="1">The sequence shown here is derived from an EMBL/GenBank/DDBJ whole genome shotgun (WGS) entry which is preliminary data.</text>
</comment>
<dbReference type="EMBL" id="CM055753">
    <property type="protein sequence ID" value="KAJ7991852.1"/>
    <property type="molecule type" value="Genomic_DNA"/>
</dbReference>
<reference evidence="1" key="1">
    <citation type="submission" date="2021-05" db="EMBL/GenBank/DDBJ databases">
        <authorList>
            <person name="Pan Q."/>
            <person name="Jouanno E."/>
            <person name="Zahm M."/>
            <person name="Klopp C."/>
            <person name="Cabau C."/>
            <person name="Louis A."/>
            <person name="Berthelot C."/>
            <person name="Parey E."/>
            <person name="Roest Crollius H."/>
            <person name="Montfort J."/>
            <person name="Robinson-Rechavi M."/>
            <person name="Bouchez O."/>
            <person name="Lampietro C."/>
            <person name="Lopez Roques C."/>
            <person name="Donnadieu C."/>
            <person name="Postlethwait J."/>
            <person name="Bobe J."/>
            <person name="Dillon D."/>
            <person name="Chandos A."/>
            <person name="von Hippel F."/>
            <person name="Guiguen Y."/>
        </authorList>
    </citation>
    <scope>NUCLEOTIDE SEQUENCE</scope>
    <source>
        <strain evidence="1">YG-Jan2019</strain>
    </source>
</reference>
<sequence>MLLLFLQQQKTVSTDIVLGQWSTTQIPGTTVPAATPANTFASSVVISFTIQQEFVEALSNPQSQEFQTLAASTVKMCNLIFGNRYQTLFNQTTVIAFTAGGNSGFSSSLVNFTKAQVELVFTVNSITSVPNSSYIVDMLRTIFSVNLVPNSITVIVFALQVTFVYAFSPALNDPKSSEYILLALTVTTSFNSIYSKKYGILFIKTIVISFMPISRNRIAATDTQAQVKLVFNETAIAAATAANDTATLPAVNTVTDTLKEAVNNPNSTLNLTVDANSIIVKKLATDTTVTTATSVALTIVSLEFKTSDTFTQDLSDSTSQGFKTRASLTKTVLEKFYKTAFQTFISLTVTKFRPGSVITTINLEFRSSFVPNGTSIGAVLIDAAHNITEFTIDPTSVTVNGTAVTSGGVSSKTSLLTASYLVVLALLLSR</sequence>
<proteinExistence type="predicted"/>
<evidence type="ECO:0000313" key="1">
    <source>
        <dbReference type="EMBL" id="KAJ7991852.1"/>
    </source>
</evidence>
<accession>A0ACC2FKF9</accession>
<evidence type="ECO:0000313" key="2">
    <source>
        <dbReference type="Proteomes" id="UP001157502"/>
    </source>
</evidence>
<dbReference type="Proteomes" id="UP001157502">
    <property type="component" value="Chromosome 26"/>
</dbReference>
<gene>
    <name evidence="1" type="ORF">DPEC_G00288160</name>
</gene>
<keyword evidence="2" id="KW-1185">Reference proteome</keyword>
<name>A0ACC2FKF9_DALPE</name>
<protein>
    <submittedName>
        <fullName evidence="1">Uncharacterized protein</fullName>
    </submittedName>
</protein>
<organism evidence="1 2">
    <name type="scientific">Dallia pectoralis</name>
    <name type="common">Alaska blackfish</name>
    <dbReference type="NCBI Taxonomy" id="75939"/>
    <lineage>
        <taxon>Eukaryota</taxon>
        <taxon>Metazoa</taxon>
        <taxon>Chordata</taxon>
        <taxon>Craniata</taxon>
        <taxon>Vertebrata</taxon>
        <taxon>Euteleostomi</taxon>
        <taxon>Actinopterygii</taxon>
        <taxon>Neopterygii</taxon>
        <taxon>Teleostei</taxon>
        <taxon>Protacanthopterygii</taxon>
        <taxon>Esociformes</taxon>
        <taxon>Umbridae</taxon>
        <taxon>Dallia</taxon>
    </lineage>
</organism>